<dbReference type="PROSITE" id="PS51007">
    <property type="entry name" value="CYTC"/>
    <property type="match status" value="1"/>
</dbReference>
<dbReference type="InterPro" id="IPR009056">
    <property type="entry name" value="Cyt_c-like_dom"/>
</dbReference>
<keyword evidence="2 4" id="KW-0479">Metal-binding</keyword>
<dbReference type="GO" id="GO:0020037">
    <property type="term" value="F:heme binding"/>
    <property type="evidence" value="ECO:0007669"/>
    <property type="project" value="InterPro"/>
</dbReference>
<dbReference type="Proteomes" id="UP000301751">
    <property type="component" value="Unassembled WGS sequence"/>
</dbReference>
<organism evidence="7 8">
    <name type="scientific">Pseudaquabacterium pictum</name>
    <dbReference type="NCBI Taxonomy" id="2315236"/>
    <lineage>
        <taxon>Bacteria</taxon>
        <taxon>Pseudomonadati</taxon>
        <taxon>Pseudomonadota</taxon>
        <taxon>Betaproteobacteria</taxon>
        <taxon>Burkholderiales</taxon>
        <taxon>Sphaerotilaceae</taxon>
        <taxon>Pseudaquabacterium</taxon>
    </lineage>
</organism>
<evidence type="ECO:0000256" key="1">
    <source>
        <dbReference type="ARBA" id="ARBA00022617"/>
    </source>
</evidence>
<feature type="domain" description="Cytochrome c" evidence="6">
    <location>
        <begin position="21"/>
        <end position="127"/>
    </location>
</feature>
<keyword evidence="8" id="KW-1185">Reference proteome</keyword>
<gene>
    <name evidence="7" type="ORF">AQPW35_53020</name>
</gene>
<reference evidence="8" key="1">
    <citation type="submission" date="2019-03" db="EMBL/GenBank/DDBJ databases">
        <title>Aquabacterium pictum sp.nov., the first bacteriochlorophyll a-containing freshwater bacterium in the genus Aquabacterium of the class Betaproteobacteria.</title>
        <authorList>
            <person name="Hirose S."/>
            <person name="Tank M."/>
            <person name="Hara E."/>
            <person name="Tamaki H."/>
            <person name="Takaichi S."/>
            <person name="Haruta S."/>
            <person name="Hanada S."/>
        </authorList>
    </citation>
    <scope>NUCLEOTIDE SEQUENCE [LARGE SCALE GENOMIC DNA]</scope>
    <source>
        <strain evidence="8">W35</strain>
    </source>
</reference>
<dbReference type="GO" id="GO:0009055">
    <property type="term" value="F:electron transfer activity"/>
    <property type="evidence" value="ECO:0007669"/>
    <property type="project" value="InterPro"/>
</dbReference>
<name>A0A480AY34_9BURK</name>
<dbReference type="EMBL" id="BJCL01000029">
    <property type="protein sequence ID" value="GCL66221.1"/>
    <property type="molecule type" value="Genomic_DNA"/>
</dbReference>
<proteinExistence type="predicted"/>
<evidence type="ECO:0000256" key="4">
    <source>
        <dbReference type="PROSITE-ProRule" id="PRU00433"/>
    </source>
</evidence>
<dbReference type="GO" id="GO:0046872">
    <property type="term" value="F:metal ion binding"/>
    <property type="evidence" value="ECO:0007669"/>
    <property type="project" value="UniProtKB-KW"/>
</dbReference>
<keyword evidence="1 4" id="KW-0349">Heme</keyword>
<comment type="caution">
    <text evidence="7">The sequence shown here is derived from an EMBL/GenBank/DDBJ whole genome shotgun (WGS) entry which is preliminary data.</text>
</comment>
<dbReference type="InterPro" id="IPR036909">
    <property type="entry name" value="Cyt_c-like_dom_sf"/>
</dbReference>
<dbReference type="RefSeq" id="WP_137735924.1">
    <property type="nucleotide sequence ID" value="NZ_BJCL01000029.1"/>
</dbReference>
<dbReference type="OrthoDB" id="9811281at2"/>
<dbReference type="Pfam" id="PF00034">
    <property type="entry name" value="Cytochrom_C"/>
    <property type="match status" value="1"/>
</dbReference>
<keyword evidence="3 4" id="KW-0408">Iron</keyword>
<feature type="signal peptide" evidence="5">
    <location>
        <begin position="1"/>
        <end position="24"/>
    </location>
</feature>
<evidence type="ECO:0000256" key="3">
    <source>
        <dbReference type="ARBA" id="ARBA00023004"/>
    </source>
</evidence>
<sequence>MFPPRTTLAALAAAAMLAAPLAQAAGNDVTMLKLATNAGCMTCHHIEPGGKGPDGLPPIGPAWREVSAKYKGRKDAADQLTHTVLAGSNPYESHWKGKVSGLAMPPNAVAIKEADAKQLVKWILSLEAGKKS</sequence>
<dbReference type="AlphaFoldDB" id="A0A480AY34"/>
<accession>A0A480AY34</accession>
<keyword evidence="5" id="KW-0732">Signal</keyword>
<evidence type="ECO:0000259" key="6">
    <source>
        <dbReference type="PROSITE" id="PS51007"/>
    </source>
</evidence>
<dbReference type="SUPFAM" id="SSF46626">
    <property type="entry name" value="Cytochrome c"/>
    <property type="match status" value="1"/>
</dbReference>
<feature type="chain" id="PRO_5019785891" description="Cytochrome c domain-containing protein" evidence="5">
    <location>
        <begin position="25"/>
        <end position="132"/>
    </location>
</feature>
<protein>
    <recommendedName>
        <fullName evidence="6">Cytochrome c domain-containing protein</fullName>
    </recommendedName>
</protein>
<evidence type="ECO:0000313" key="8">
    <source>
        <dbReference type="Proteomes" id="UP000301751"/>
    </source>
</evidence>
<evidence type="ECO:0000256" key="2">
    <source>
        <dbReference type="ARBA" id="ARBA00022723"/>
    </source>
</evidence>
<dbReference type="Gene3D" id="1.10.760.10">
    <property type="entry name" value="Cytochrome c-like domain"/>
    <property type="match status" value="1"/>
</dbReference>
<evidence type="ECO:0000256" key="5">
    <source>
        <dbReference type="SAM" id="SignalP"/>
    </source>
</evidence>
<evidence type="ECO:0000313" key="7">
    <source>
        <dbReference type="EMBL" id="GCL66221.1"/>
    </source>
</evidence>